<evidence type="ECO:0000313" key="1">
    <source>
        <dbReference type="EMBL" id="OAY37155.1"/>
    </source>
</evidence>
<gene>
    <name evidence="1" type="ORF">MANES_11G079600</name>
</gene>
<organism evidence="1">
    <name type="scientific">Manihot esculenta</name>
    <name type="common">Cassava</name>
    <name type="synonym">Jatropha manihot</name>
    <dbReference type="NCBI Taxonomy" id="3983"/>
    <lineage>
        <taxon>Eukaryota</taxon>
        <taxon>Viridiplantae</taxon>
        <taxon>Streptophyta</taxon>
        <taxon>Embryophyta</taxon>
        <taxon>Tracheophyta</taxon>
        <taxon>Spermatophyta</taxon>
        <taxon>Magnoliopsida</taxon>
        <taxon>eudicotyledons</taxon>
        <taxon>Gunneridae</taxon>
        <taxon>Pentapetalae</taxon>
        <taxon>rosids</taxon>
        <taxon>fabids</taxon>
        <taxon>Malpighiales</taxon>
        <taxon>Euphorbiaceae</taxon>
        <taxon>Crotonoideae</taxon>
        <taxon>Manihoteae</taxon>
        <taxon>Manihot</taxon>
    </lineage>
</organism>
<reference evidence="1" key="1">
    <citation type="submission" date="2016-02" db="EMBL/GenBank/DDBJ databases">
        <title>WGS assembly of Manihot esculenta.</title>
        <authorList>
            <person name="Bredeson J.V."/>
            <person name="Prochnik S.E."/>
            <person name="Lyons J.B."/>
            <person name="Schmutz J."/>
            <person name="Grimwood J."/>
            <person name="Vrebalov J."/>
            <person name="Bart R.S."/>
            <person name="Amuge T."/>
            <person name="Ferguson M.E."/>
            <person name="Green R."/>
            <person name="Putnam N."/>
            <person name="Stites J."/>
            <person name="Rounsley S."/>
            <person name="Rokhsar D.S."/>
        </authorList>
    </citation>
    <scope>NUCLEOTIDE SEQUENCE [LARGE SCALE GENOMIC DNA]</scope>
    <source>
        <tissue evidence="1">Leaf</tissue>
    </source>
</reference>
<dbReference type="AlphaFoldDB" id="A0A2C9UZH5"/>
<dbReference type="EMBL" id="CM004397">
    <property type="protein sequence ID" value="OAY37155.1"/>
    <property type="molecule type" value="Genomic_DNA"/>
</dbReference>
<proteinExistence type="predicted"/>
<protein>
    <submittedName>
        <fullName evidence="1">Uncharacterized protein</fullName>
    </submittedName>
</protein>
<sequence length="50" mass="5787">MNSRCFIACWFGGQKICATRYCWIMSMCSAFSMQSHKGVIVEMWMPLVDT</sequence>
<name>A0A2C9UZH5_MANES</name>
<accession>A0A2C9UZH5</accession>